<organism evidence="7 8">
    <name type="scientific">Halioxenophilus aromaticivorans</name>
    <dbReference type="NCBI Taxonomy" id="1306992"/>
    <lineage>
        <taxon>Bacteria</taxon>
        <taxon>Pseudomonadati</taxon>
        <taxon>Pseudomonadota</taxon>
        <taxon>Gammaproteobacteria</taxon>
        <taxon>Alteromonadales</taxon>
        <taxon>Alteromonadaceae</taxon>
        <taxon>Halioxenophilus</taxon>
    </lineage>
</organism>
<comment type="subcellular location">
    <subcellularLocation>
        <location evidence="1">Membrane</location>
        <topology evidence="1">Multi-pass membrane protein</topology>
    </subcellularLocation>
</comment>
<sequence length="127" mass="13309">MAQWLMGSAGVSGLLAVAIGAYGAHGLKAKLSPEMMAVYNTGVQYHFYHTLALLALALYVAATAPSRFLGLGGLCFLAGIVGFSGSLYWLALGGPKWLGPVTPLGGLCFMAGWLMIFAHALQQHKPI</sequence>
<dbReference type="InterPro" id="IPR006696">
    <property type="entry name" value="DUF423"/>
</dbReference>
<evidence type="ECO:0000256" key="4">
    <source>
        <dbReference type="ARBA" id="ARBA00022989"/>
    </source>
</evidence>
<evidence type="ECO:0000256" key="6">
    <source>
        <dbReference type="SAM" id="Phobius"/>
    </source>
</evidence>
<evidence type="ECO:0000256" key="3">
    <source>
        <dbReference type="ARBA" id="ARBA00022692"/>
    </source>
</evidence>
<evidence type="ECO:0000313" key="8">
    <source>
        <dbReference type="Proteomes" id="UP001409585"/>
    </source>
</evidence>
<dbReference type="PANTHER" id="PTHR43461:SF1">
    <property type="entry name" value="TRANSMEMBRANE PROTEIN 256"/>
    <property type="match status" value="1"/>
</dbReference>
<dbReference type="PANTHER" id="PTHR43461">
    <property type="entry name" value="TRANSMEMBRANE PROTEIN 256"/>
    <property type="match status" value="1"/>
</dbReference>
<dbReference type="GO" id="GO:0005886">
    <property type="term" value="C:plasma membrane"/>
    <property type="evidence" value="ECO:0007669"/>
    <property type="project" value="TreeGrafter"/>
</dbReference>
<dbReference type="Pfam" id="PF04241">
    <property type="entry name" value="DUF423"/>
    <property type="match status" value="1"/>
</dbReference>
<evidence type="ECO:0000256" key="2">
    <source>
        <dbReference type="ARBA" id="ARBA00009694"/>
    </source>
</evidence>
<dbReference type="RefSeq" id="WP_345416064.1">
    <property type="nucleotide sequence ID" value="NZ_AP031496.1"/>
</dbReference>
<protein>
    <submittedName>
        <fullName evidence="7">DUF423 domain-containing protein</fullName>
    </submittedName>
</protein>
<keyword evidence="4 6" id="KW-1133">Transmembrane helix</keyword>
<evidence type="ECO:0000256" key="5">
    <source>
        <dbReference type="ARBA" id="ARBA00023136"/>
    </source>
</evidence>
<comment type="caution">
    <text evidence="7">The sequence shown here is derived from an EMBL/GenBank/DDBJ whole genome shotgun (WGS) entry which is preliminary data.</text>
</comment>
<proteinExistence type="inferred from homology"/>
<keyword evidence="3 6" id="KW-0812">Transmembrane</keyword>
<dbReference type="Proteomes" id="UP001409585">
    <property type="component" value="Unassembled WGS sequence"/>
</dbReference>
<feature type="transmembrane region" description="Helical" evidence="6">
    <location>
        <begin position="47"/>
        <end position="64"/>
    </location>
</feature>
<name>A0AAV3TX80_9ALTE</name>
<keyword evidence="5 6" id="KW-0472">Membrane</keyword>
<evidence type="ECO:0000256" key="1">
    <source>
        <dbReference type="ARBA" id="ARBA00004141"/>
    </source>
</evidence>
<dbReference type="EMBL" id="BAABLX010000003">
    <property type="protein sequence ID" value="GAA4930689.1"/>
    <property type="molecule type" value="Genomic_DNA"/>
</dbReference>
<comment type="similarity">
    <text evidence="2">Belongs to the UPF0382 family.</text>
</comment>
<evidence type="ECO:0000313" key="7">
    <source>
        <dbReference type="EMBL" id="GAA4930689.1"/>
    </source>
</evidence>
<reference evidence="8" key="1">
    <citation type="journal article" date="2019" name="Int. J. Syst. Evol. Microbiol.">
        <title>The Global Catalogue of Microorganisms (GCM) 10K type strain sequencing project: providing services to taxonomists for standard genome sequencing and annotation.</title>
        <authorList>
            <consortium name="The Broad Institute Genomics Platform"/>
            <consortium name="The Broad Institute Genome Sequencing Center for Infectious Disease"/>
            <person name="Wu L."/>
            <person name="Ma J."/>
        </authorList>
    </citation>
    <scope>NUCLEOTIDE SEQUENCE [LARGE SCALE GENOMIC DNA]</scope>
    <source>
        <strain evidence="8">JCM 19134</strain>
    </source>
</reference>
<feature type="transmembrane region" description="Helical" evidence="6">
    <location>
        <begin position="97"/>
        <end position="121"/>
    </location>
</feature>
<accession>A0AAV3TX80</accession>
<dbReference type="AlphaFoldDB" id="A0AAV3TX80"/>
<gene>
    <name evidence="7" type="ORF">GCM10025791_03300</name>
</gene>
<feature type="transmembrane region" description="Helical" evidence="6">
    <location>
        <begin position="71"/>
        <end position="91"/>
    </location>
</feature>
<keyword evidence="8" id="KW-1185">Reference proteome</keyword>